<evidence type="ECO:0000256" key="5">
    <source>
        <dbReference type="ARBA" id="ARBA00023277"/>
    </source>
</evidence>
<comment type="caution">
    <text evidence="6">The sequence shown here is derived from an EMBL/GenBank/DDBJ whole genome shotgun (WGS) entry which is preliminary data.</text>
</comment>
<evidence type="ECO:0000256" key="2">
    <source>
        <dbReference type="ARBA" id="ARBA00006906"/>
    </source>
</evidence>
<dbReference type="Proteomes" id="UP000221015">
    <property type="component" value="Unassembled WGS sequence"/>
</dbReference>
<keyword evidence="4" id="KW-0456">Lyase</keyword>
<dbReference type="InterPro" id="IPR000887">
    <property type="entry name" value="Aldlse_KDPG_KHG"/>
</dbReference>
<dbReference type="AlphaFoldDB" id="A0A2J4JPC7"/>
<evidence type="ECO:0000256" key="3">
    <source>
        <dbReference type="ARBA" id="ARBA00011233"/>
    </source>
</evidence>
<comment type="subunit">
    <text evidence="3">Homotrimer.</text>
</comment>
<keyword evidence="5" id="KW-0119">Carbohydrate metabolism</keyword>
<comment type="similarity">
    <text evidence="2">Belongs to the KHG/KDPG aldolase family.</text>
</comment>
<dbReference type="Gene3D" id="3.20.20.70">
    <property type="entry name" value="Aldolase class I"/>
    <property type="match status" value="1"/>
</dbReference>
<dbReference type="InterPro" id="IPR013785">
    <property type="entry name" value="Aldolase_TIM"/>
</dbReference>
<dbReference type="PANTHER" id="PTHR30246:SF1">
    <property type="entry name" value="2-DEHYDRO-3-DEOXY-6-PHOSPHOGALACTONATE ALDOLASE-RELATED"/>
    <property type="match status" value="1"/>
</dbReference>
<dbReference type="PANTHER" id="PTHR30246">
    <property type="entry name" value="2-KETO-3-DEOXY-6-PHOSPHOGLUCONATE ALDOLASE"/>
    <property type="match status" value="1"/>
</dbReference>
<dbReference type="GO" id="GO:0016829">
    <property type="term" value="F:lyase activity"/>
    <property type="evidence" value="ECO:0007669"/>
    <property type="project" value="UniProtKB-KW"/>
</dbReference>
<dbReference type="Pfam" id="PF01081">
    <property type="entry name" value="Aldolase"/>
    <property type="match status" value="1"/>
</dbReference>
<dbReference type="NCBIfam" id="TIGR01182">
    <property type="entry name" value="eda"/>
    <property type="match status" value="1"/>
</dbReference>
<dbReference type="EMBL" id="NMTS02000032">
    <property type="protein sequence ID" value="PLK29694.1"/>
    <property type="molecule type" value="Genomic_DNA"/>
</dbReference>
<sequence>MDMYEVFAQNPLLAILRNVPKEITLDYAGAILRGGVKVFEVALNSPDALEQITLLHKTYGSKCLVGAGTAISVECAQTALDAGAQFLLTPGTPPDVLAFCRDRDVMLLPGVLTPTDVAVSLQYGFQTMKLFPAGDMPRSYVKDLKGPYNDTHYIAIGGVTPDNIQEFRRAGCLGVGLASSLMPKDKVAARDWDACAAYVHALAAKAKG</sequence>
<protein>
    <submittedName>
        <fullName evidence="6">Aldolase</fullName>
    </submittedName>
</protein>
<comment type="pathway">
    <text evidence="1">Carbohydrate acid metabolism.</text>
</comment>
<name>A0A2J4JPC7_9FIRM</name>
<evidence type="ECO:0000313" key="6">
    <source>
        <dbReference type="EMBL" id="PLK29694.1"/>
    </source>
</evidence>
<gene>
    <name evidence="6" type="ORF">CGS50_006910</name>
</gene>
<dbReference type="SUPFAM" id="SSF51569">
    <property type="entry name" value="Aldolase"/>
    <property type="match status" value="1"/>
</dbReference>
<evidence type="ECO:0000256" key="4">
    <source>
        <dbReference type="ARBA" id="ARBA00023239"/>
    </source>
</evidence>
<dbReference type="RefSeq" id="WP_097774430.1">
    <property type="nucleotide sequence ID" value="NZ_NMTS02000032.1"/>
</dbReference>
<dbReference type="CDD" id="cd00452">
    <property type="entry name" value="KDPG_aldolase"/>
    <property type="match status" value="1"/>
</dbReference>
<reference evidence="6 7" key="1">
    <citation type="journal article" date="2017" name="Front. Microbiol.">
        <title>New Insights into the Diversity of the Genus Faecalibacterium.</title>
        <authorList>
            <person name="Benevides L."/>
            <person name="Burman S."/>
            <person name="Martin R."/>
            <person name="Robert V."/>
            <person name="Thomas M."/>
            <person name="Miquel S."/>
            <person name="Chain F."/>
            <person name="Sokol H."/>
            <person name="Bermudez-Humaran L.G."/>
            <person name="Morrison M."/>
            <person name="Langella P."/>
            <person name="Azevedo V.A."/>
            <person name="Chatel J.M."/>
            <person name="Soares S."/>
        </authorList>
    </citation>
    <scope>NUCLEOTIDE SEQUENCE [LARGE SCALE GENOMIC DNA]</scope>
    <source>
        <strain evidence="6 7">CNCM I 4542</strain>
    </source>
</reference>
<proteinExistence type="inferred from homology"/>
<organism evidence="6 7">
    <name type="scientific">Faecalibacterium prausnitzii</name>
    <dbReference type="NCBI Taxonomy" id="853"/>
    <lineage>
        <taxon>Bacteria</taxon>
        <taxon>Bacillati</taxon>
        <taxon>Bacillota</taxon>
        <taxon>Clostridia</taxon>
        <taxon>Eubacteriales</taxon>
        <taxon>Oscillospiraceae</taxon>
        <taxon>Faecalibacterium</taxon>
    </lineage>
</organism>
<evidence type="ECO:0000313" key="7">
    <source>
        <dbReference type="Proteomes" id="UP000221015"/>
    </source>
</evidence>
<evidence type="ECO:0000256" key="1">
    <source>
        <dbReference type="ARBA" id="ARBA00004761"/>
    </source>
</evidence>
<accession>A0A2J4JPC7</accession>